<name>A0ABD1AMZ9_CARAN</name>
<keyword evidence="2" id="KW-1185">Reference proteome</keyword>
<comment type="caution">
    <text evidence="1">The sequence shown here is derived from an EMBL/GenBank/DDBJ whole genome shotgun (WGS) entry which is preliminary data.</text>
</comment>
<evidence type="ECO:0000313" key="1">
    <source>
        <dbReference type="EMBL" id="KAL1205514.1"/>
    </source>
</evidence>
<dbReference type="AlphaFoldDB" id="A0ABD1AMZ9"/>
<protein>
    <submittedName>
        <fullName evidence="1">Uncharacterized protein</fullName>
    </submittedName>
</protein>
<accession>A0ABD1AMZ9</accession>
<dbReference type="Proteomes" id="UP001558713">
    <property type="component" value="Unassembled WGS sequence"/>
</dbReference>
<reference evidence="1 2" key="1">
    <citation type="submission" date="2024-04" db="EMBL/GenBank/DDBJ databases">
        <title>Genome assembly C_amara_ONT_v2.</title>
        <authorList>
            <person name="Yant L."/>
            <person name="Moore C."/>
            <person name="Slenker M."/>
        </authorList>
    </citation>
    <scope>NUCLEOTIDE SEQUENCE [LARGE SCALE GENOMIC DNA]</scope>
    <source>
        <tissue evidence="1">Leaf</tissue>
    </source>
</reference>
<sequence>METIESDSKESMTTLIPQVEIFPISFLTGLNIMSGNFSEETISKTWHWSPIEGLSPERAIQKTNDSTRQEIARMTIHPETGVKPTLRRKKGISIGVARAVSTELYRIVSDNLTVAEIDTAKLAVGHDGDAIVIKDDAESKWKEELSKPLNLSETEKKIIPKLHLLATGVIPLQGYSLITASYHYNYQSMDAFNAVEEQVWAGCDQFSWW</sequence>
<evidence type="ECO:0000313" key="2">
    <source>
        <dbReference type="Proteomes" id="UP001558713"/>
    </source>
</evidence>
<organism evidence="1 2">
    <name type="scientific">Cardamine amara subsp. amara</name>
    <dbReference type="NCBI Taxonomy" id="228776"/>
    <lineage>
        <taxon>Eukaryota</taxon>
        <taxon>Viridiplantae</taxon>
        <taxon>Streptophyta</taxon>
        <taxon>Embryophyta</taxon>
        <taxon>Tracheophyta</taxon>
        <taxon>Spermatophyta</taxon>
        <taxon>Magnoliopsida</taxon>
        <taxon>eudicotyledons</taxon>
        <taxon>Gunneridae</taxon>
        <taxon>Pentapetalae</taxon>
        <taxon>rosids</taxon>
        <taxon>malvids</taxon>
        <taxon>Brassicales</taxon>
        <taxon>Brassicaceae</taxon>
        <taxon>Cardamineae</taxon>
        <taxon>Cardamine</taxon>
    </lineage>
</organism>
<proteinExistence type="predicted"/>
<gene>
    <name evidence="1" type="ORF">V5N11_026698</name>
</gene>
<dbReference type="EMBL" id="JBANAX010000516">
    <property type="protein sequence ID" value="KAL1205514.1"/>
    <property type="molecule type" value="Genomic_DNA"/>
</dbReference>